<name>A0A175R8Q7_9HYPH</name>
<dbReference type="GO" id="GO:0003700">
    <property type="term" value="F:DNA-binding transcription factor activity"/>
    <property type="evidence" value="ECO:0007669"/>
    <property type="project" value="InterPro"/>
</dbReference>
<dbReference type="OrthoDB" id="9775392at2"/>
<dbReference type="Gene3D" id="1.10.10.10">
    <property type="entry name" value="Winged helix-like DNA-binding domain superfamily/Winged helix DNA-binding domain"/>
    <property type="match status" value="1"/>
</dbReference>
<comment type="caution">
    <text evidence="7">The sequence shown here is derived from an EMBL/GenBank/DDBJ whole genome shotgun (WGS) entry which is preliminary data.</text>
</comment>
<proteinExistence type="inferred from homology"/>
<dbReference type="InterPro" id="IPR005119">
    <property type="entry name" value="LysR_subst-bd"/>
</dbReference>
<evidence type="ECO:0000256" key="5">
    <source>
        <dbReference type="ARBA" id="ARBA00023163"/>
    </source>
</evidence>
<sequence length="315" mass="34143">MLTLRQLRYFEALSETLHFGQAARRLNISQPALSAQIAQLEENFGAALFERRSTGIALTPEGERVKRRVRRILAEVRDLEALTQAHNELLVGQLRIGIIASLAPYLLPGLLAELGRSYPRLTVGVRENVTAILADELARGDLDCVVQALPVERKGVSTIPLCEDPFLLAVPEGSGDRIPTPVSPGQLEGERLILLEEGHCLRDQALDVCRIAEQRDLATLGATSLNTLMRMVAGGLGVTLVPQSAVETEARAGGIRFLPFETPVPSRHLALAFRTSSGRRSDFERLAEMIRVCLGPAEGTGHEKAGDTQAPPASI</sequence>
<dbReference type="FunFam" id="1.10.10.10:FF:000001">
    <property type="entry name" value="LysR family transcriptional regulator"/>
    <property type="match status" value="1"/>
</dbReference>
<dbReference type="Pfam" id="PF00126">
    <property type="entry name" value="HTH_1"/>
    <property type="match status" value="1"/>
</dbReference>
<dbReference type="STRING" id="401562.NS365_10450"/>
<dbReference type="Gene3D" id="3.40.190.10">
    <property type="entry name" value="Periplasmic binding protein-like II"/>
    <property type="match status" value="2"/>
</dbReference>
<dbReference type="Proteomes" id="UP000078272">
    <property type="component" value="Unassembled WGS sequence"/>
</dbReference>
<gene>
    <name evidence="7" type="ORF">NS226_08935</name>
</gene>
<keyword evidence="2" id="KW-0805">Transcription regulation</keyword>
<evidence type="ECO:0000313" key="7">
    <source>
        <dbReference type="EMBL" id="KTQ95993.1"/>
    </source>
</evidence>
<organism evidence="7 8">
    <name type="scientific">Aureimonas ureilytica</name>
    <dbReference type="NCBI Taxonomy" id="401562"/>
    <lineage>
        <taxon>Bacteria</taxon>
        <taxon>Pseudomonadati</taxon>
        <taxon>Pseudomonadota</taxon>
        <taxon>Alphaproteobacteria</taxon>
        <taxon>Hyphomicrobiales</taxon>
        <taxon>Aurantimonadaceae</taxon>
        <taxon>Aureimonas</taxon>
    </lineage>
</organism>
<evidence type="ECO:0000259" key="6">
    <source>
        <dbReference type="PROSITE" id="PS50931"/>
    </source>
</evidence>
<evidence type="ECO:0000256" key="4">
    <source>
        <dbReference type="ARBA" id="ARBA00023159"/>
    </source>
</evidence>
<dbReference type="PROSITE" id="PS50931">
    <property type="entry name" value="HTH_LYSR"/>
    <property type="match status" value="1"/>
</dbReference>
<evidence type="ECO:0000256" key="3">
    <source>
        <dbReference type="ARBA" id="ARBA00023125"/>
    </source>
</evidence>
<protein>
    <submittedName>
        <fullName evidence="7">Transcriptional regulator</fullName>
    </submittedName>
</protein>
<dbReference type="GO" id="GO:0032993">
    <property type="term" value="C:protein-DNA complex"/>
    <property type="evidence" value="ECO:0007669"/>
    <property type="project" value="TreeGrafter"/>
</dbReference>
<dbReference type="InterPro" id="IPR036390">
    <property type="entry name" value="WH_DNA-bd_sf"/>
</dbReference>
<dbReference type="PANTHER" id="PTHR30346">
    <property type="entry name" value="TRANSCRIPTIONAL DUAL REGULATOR HCAR-RELATED"/>
    <property type="match status" value="1"/>
</dbReference>
<dbReference type="RefSeq" id="WP_058634698.1">
    <property type="nucleotide sequence ID" value="NZ_LDPZ01000018.1"/>
</dbReference>
<accession>A0A175R8Q7</accession>
<dbReference type="PRINTS" id="PR00039">
    <property type="entry name" value="HTHLYSR"/>
</dbReference>
<dbReference type="SUPFAM" id="SSF46785">
    <property type="entry name" value="Winged helix' DNA-binding domain"/>
    <property type="match status" value="1"/>
</dbReference>
<dbReference type="CDD" id="cd08411">
    <property type="entry name" value="PBP2_OxyR"/>
    <property type="match status" value="1"/>
</dbReference>
<dbReference type="EMBL" id="LDPZ01000018">
    <property type="protein sequence ID" value="KTQ95993.1"/>
    <property type="molecule type" value="Genomic_DNA"/>
</dbReference>
<dbReference type="eggNOG" id="COG0583">
    <property type="taxonomic scope" value="Bacteria"/>
</dbReference>
<reference evidence="7 8" key="1">
    <citation type="journal article" date="2016" name="Front. Microbiol.">
        <title>Genomic Resource of Rice Seed Associated Bacteria.</title>
        <authorList>
            <person name="Midha S."/>
            <person name="Bansal K."/>
            <person name="Sharma S."/>
            <person name="Kumar N."/>
            <person name="Patil P.P."/>
            <person name="Chaudhry V."/>
            <person name="Patil P.B."/>
        </authorList>
    </citation>
    <scope>NUCLEOTIDE SEQUENCE [LARGE SCALE GENOMIC DNA]</scope>
    <source>
        <strain evidence="7 8">NS226</strain>
    </source>
</reference>
<evidence type="ECO:0000313" key="8">
    <source>
        <dbReference type="Proteomes" id="UP000078272"/>
    </source>
</evidence>
<dbReference type="PATRIC" id="fig|401562.3.peg.1177"/>
<dbReference type="GO" id="GO:0003677">
    <property type="term" value="F:DNA binding"/>
    <property type="evidence" value="ECO:0007669"/>
    <property type="project" value="UniProtKB-KW"/>
</dbReference>
<dbReference type="PANTHER" id="PTHR30346:SF26">
    <property type="entry name" value="HYDROGEN PEROXIDE-INDUCIBLE GENES ACTIVATOR"/>
    <property type="match status" value="1"/>
</dbReference>
<keyword evidence="4" id="KW-0010">Activator</keyword>
<dbReference type="Pfam" id="PF03466">
    <property type="entry name" value="LysR_substrate"/>
    <property type="match status" value="1"/>
</dbReference>
<evidence type="ECO:0000256" key="2">
    <source>
        <dbReference type="ARBA" id="ARBA00023015"/>
    </source>
</evidence>
<keyword evidence="5" id="KW-0804">Transcription</keyword>
<dbReference type="SUPFAM" id="SSF53850">
    <property type="entry name" value="Periplasmic binding protein-like II"/>
    <property type="match status" value="1"/>
</dbReference>
<evidence type="ECO:0000256" key="1">
    <source>
        <dbReference type="ARBA" id="ARBA00009437"/>
    </source>
</evidence>
<feature type="domain" description="HTH lysR-type" evidence="6">
    <location>
        <begin position="2"/>
        <end position="59"/>
    </location>
</feature>
<dbReference type="InterPro" id="IPR000847">
    <property type="entry name" value="LysR_HTH_N"/>
</dbReference>
<dbReference type="AlphaFoldDB" id="A0A175R8Q7"/>
<keyword evidence="3" id="KW-0238">DNA-binding</keyword>
<comment type="similarity">
    <text evidence="1">Belongs to the LysR transcriptional regulatory family.</text>
</comment>
<dbReference type="InterPro" id="IPR036388">
    <property type="entry name" value="WH-like_DNA-bd_sf"/>
</dbReference>